<dbReference type="InterPro" id="IPR008979">
    <property type="entry name" value="Galactose-bd-like_sf"/>
</dbReference>
<feature type="domain" description="DUF5000" evidence="2">
    <location>
        <begin position="253"/>
        <end position="387"/>
    </location>
</feature>
<dbReference type="SUPFAM" id="SSF49785">
    <property type="entry name" value="Galactose-binding domain-like"/>
    <property type="match status" value="1"/>
</dbReference>
<dbReference type="Proteomes" id="UP001176883">
    <property type="component" value="Unassembled WGS sequence"/>
</dbReference>
<keyword evidence="4" id="KW-0449">Lipoprotein</keyword>
<dbReference type="RefSeq" id="WP_303277547.1">
    <property type="nucleotide sequence ID" value="NZ_JAUOEK010000094.1"/>
</dbReference>
<dbReference type="Gene3D" id="2.60.120.260">
    <property type="entry name" value="Galactose-binding domain-like"/>
    <property type="match status" value="1"/>
</dbReference>
<proteinExistence type="predicted"/>
<dbReference type="InterPro" id="IPR032164">
    <property type="entry name" value="DUF5000"/>
</dbReference>
<dbReference type="Pfam" id="PF16391">
    <property type="entry name" value="DUF5000"/>
    <property type="match status" value="1"/>
</dbReference>
<organism evidence="4 5">
    <name type="scientific">Flavivirga aquimarina</name>
    <dbReference type="NCBI Taxonomy" id="2027862"/>
    <lineage>
        <taxon>Bacteria</taxon>
        <taxon>Pseudomonadati</taxon>
        <taxon>Bacteroidota</taxon>
        <taxon>Flavobacteriia</taxon>
        <taxon>Flavobacteriales</taxon>
        <taxon>Flavobacteriaceae</taxon>
        <taxon>Flavivirga</taxon>
    </lineage>
</organism>
<evidence type="ECO:0000313" key="4">
    <source>
        <dbReference type="EMBL" id="MDO5969852.1"/>
    </source>
</evidence>
<keyword evidence="5" id="KW-1185">Reference proteome</keyword>
<name>A0ABT8WA00_9FLAO</name>
<evidence type="ECO:0000313" key="5">
    <source>
        <dbReference type="Proteomes" id="UP001176883"/>
    </source>
</evidence>
<feature type="domain" description="DUF5126" evidence="3">
    <location>
        <begin position="121"/>
        <end position="222"/>
    </location>
</feature>
<protein>
    <submittedName>
        <fullName evidence="4">DUF5000 domain-containing lipoprotein</fullName>
    </submittedName>
</protein>
<dbReference type="PROSITE" id="PS51257">
    <property type="entry name" value="PROKAR_LIPOPROTEIN"/>
    <property type="match status" value="1"/>
</dbReference>
<dbReference type="InterPro" id="IPR033431">
    <property type="entry name" value="DUF5126"/>
</dbReference>
<evidence type="ECO:0000259" key="2">
    <source>
        <dbReference type="Pfam" id="PF16391"/>
    </source>
</evidence>
<comment type="caution">
    <text evidence="4">The sequence shown here is derived from an EMBL/GenBank/DDBJ whole genome shotgun (WGS) entry which is preliminary data.</text>
</comment>
<reference evidence="4" key="1">
    <citation type="submission" date="2023-07" db="EMBL/GenBank/DDBJ databases">
        <title>Two novel species in the genus Flavivirga.</title>
        <authorList>
            <person name="Kwon K."/>
        </authorList>
    </citation>
    <scope>NUCLEOTIDE SEQUENCE</scope>
    <source>
        <strain evidence="4">KCTC 52353</strain>
    </source>
</reference>
<feature type="domain" description="DUF4959" evidence="1">
    <location>
        <begin position="17"/>
        <end position="120"/>
    </location>
</feature>
<dbReference type="Pfam" id="PF17166">
    <property type="entry name" value="DUF5126"/>
    <property type="match status" value="1"/>
</dbReference>
<dbReference type="Pfam" id="PF16323">
    <property type="entry name" value="DUF4959"/>
    <property type="match status" value="1"/>
</dbReference>
<gene>
    <name evidence="4" type="ORF">Q4Q35_08530</name>
</gene>
<accession>A0ABT8WA00</accession>
<sequence>MKNNIILLMLFGLLIYACDQETIGQQPIENDPPGIITNTKVENIAGGALIMFTPPKDEDFLYTKAVYYRKEGVKSESKASLYADTLKVVGYGDIEEHEVELFAVDRSRNESPGVKVTIKPLEPAIITIANSLEIIEDFGGITSTWVNENEAEISIVIKERTDEEELLPLETFYSKSKSGKFSIYGLDTIPRNFEAYIEDRWQNRSAIKEFVLTPFYETELDKALFSAVELPGDGPNHASWYMSNIWNGTPSPNGYSSLGGQGIWPQSITIDLGVLVRLSRIKVYQRIEKENYIFGEGNLKRFEVWGAETLDLTGNWDSWTLLGDFESIKPSELPFGQISEDDRFVATNGEDFSFLSSNPKVRYIRILVKESWAGGDNFQIMELDIFGDNR</sequence>
<dbReference type="InterPro" id="IPR032527">
    <property type="entry name" value="DUF4959"/>
</dbReference>
<dbReference type="EMBL" id="JAUOEK010000094">
    <property type="protein sequence ID" value="MDO5969852.1"/>
    <property type="molecule type" value="Genomic_DNA"/>
</dbReference>
<evidence type="ECO:0000259" key="1">
    <source>
        <dbReference type="Pfam" id="PF16323"/>
    </source>
</evidence>
<evidence type="ECO:0000259" key="3">
    <source>
        <dbReference type="Pfam" id="PF17166"/>
    </source>
</evidence>